<evidence type="ECO:0000256" key="3">
    <source>
        <dbReference type="ARBA" id="ARBA00023136"/>
    </source>
</evidence>
<gene>
    <name evidence="4" type="primary">LOC115911325</name>
</gene>
<dbReference type="InterPro" id="IPR050671">
    <property type="entry name" value="CD300_family_receptors"/>
</dbReference>
<dbReference type="SUPFAM" id="SSF48726">
    <property type="entry name" value="Immunoglobulin"/>
    <property type="match status" value="1"/>
</dbReference>
<dbReference type="PROSITE" id="PS50835">
    <property type="entry name" value="IG_LIKE"/>
    <property type="match status" value="1"/>
</dbReference>
<comment type="subcellular location">
    <subcellularLocation>
        <location evidence="1">Membrane</location>
    </subcellularLocation>
</comment>
<evidence type="ECO:0000256" key="2">
    <source>
        <dbReference type="ARBA" id="ARBA00022692"/>
    </source>
</evidence>
<dbReference type="RefSeq" id="XP_030818074.1">
    <property type="nucleotide sequence ID" value="XM_030962214.1"/>
</dbReference>
<dbReference type="GO" id="GO:0005886">
    <property type="term" value="C:plasma membrane"/>
    <property type="evidence" value="ECO:0007669"/>
    <property type="project" value="TreeGrafter"/>
</dbReference>
<reference evidence="4" key="3">
    <citation type="submission" date="2025-09" db="UniProtKB">
        <authorList>
            <consortium name="Ensembl"/>
        </authorList>
    </citation>
    <scope>IDENTIFICATION</scope>
</reference>
<dbReference type="InterPro" id="IPR007110">
    <property type="entry name" value="Ig-like_dom"/>
</dbReference>
<keyword evidence="3" id="KW-0472">Membrane</keyword>
<dbReference type="InterPro" id="IPR036179">
    <property type="entry name" value="Ig-like_dom_sf"/>
</dbReference>
<dbReference type="GeneID" id="115911325"/>
<dbReference type="CDD" id="cd05716">
    <property type="entry name" value="IgV_pIgR_like"/>
    <property type="match status" value="1"/>
</dbReference>
<dbReference type="Gene3D" id="2.60.40.10">
    <property type="entry name" value="Immunoglobulins"/>
    <property type="match status" value="1"/>
</dbReference>
<dbReference type="Pfam" id="PF07686">
    <property type="entry name" value="V-set"/>
    <property type="match status" value="1"/>
</dbReference>
<proteinExistence type="predicted"/>
<protein>
    <submittedName>
        <fullName evidence="4">Uncharacterized protein</fullName>
    </submittedName>
</protein>
<dbReference type="Proteomes" id="UP000694382">
    <property type="component" value="Chromosome 18"/>
</dbReference>
<organism evidence="4 5">
    <name type="scientific">Geospiza parvula</name>
    <name type="common">Small tree-finch</name>
    <name type="synonym">Camarhynchus parvulus</name>
    <dbReference type="NCBI Taxonomy" id="87175"/>
    <lineage>
        <taxon>Eukaryota</taxon>
        <taxon>Metazoa</taxon>
        <taxon>Chordata</taxon>
        <taxon>Craniata</taxon>
        <taxon>Vertebrata</taxon>
        <taxon>Euteleostomi</taxon>
        <taxon>Archelosauria</taxon>
        <taxon>Archosauria</taxon>
        <taxon>Dinosauria</taxon>
        <taxon>Saurischia</taxon>
        <taxon>Theropoda</taxon>
        <taxon>Coelurosauria</taxon>
        <taxon>Aves</taxon>
        <taxon>Neognathae</taxon>
        <taxon>Neoaves</taxon>
        <taxon>Telluraves</taxon>
        <taxon>Australaves</taxon>
        <taxon>Passeriformes</taxon>
        <taxon>Thraupidae</taxon>
        <taxon>Camarhynchus</taxon>
    </lineage>
</organism>
<dbReference type="AlphaFoldDB" id="A0A8C3N3G7"/>
<reference evidence="4" key="1">
    <citation type="submission" date="2020-02" db="EMBL/GenBank/DDBJ databases">
        <authorList>
            <person name="Enbody D E."/>
            <person name="Pettersson E M."/>
        </authorList>
    </citation>
    <scope>NUCLEOTIDE SEQUENCE [LARGE SCALE GENOMIC DNA]</scope>
</reference>
<accession>A0A8C3N3G7</accession>
<dbReference type="Ensembl" id="ENSCPVT00000015880.2">
    <property type="protein sequence ID" value="ENSCPVP00000015205.1"/>
    <property type="gene ID" value="ENSCPVG00000011141.2"/>
</dbReference>
<dbReference type="PANTHER" id="PTHR11860">
    <property type="entry name" value="POLYMERIC-IMMUNOGLOBULIN RECEPTOR"/>
    <property type="match status" value="1"/>
</dbReference>
<dbReference type="InterPro" id="IPR013106">
    <property type="entry name" value="Ig_V-set"/>
</dbReference>
<name>A0A8C3N3G7_GEOPR</name>
<evidence type="ECO:0000256" key="1">
    <source>
        <dbReference type="ARBA" id="ARBA00004370"/>
    </source>
</evidence>
<dbReference type="PANTHER" id="PTHR11860:SF87">
    <property type="entry name" value="CMRF35-LIKE MOLECULE 8"/>
    <property type="match status" value="1"/>
</dbReference>
<dbReference type="SMART" id="SM00409">
    <property type="entry name" value="IG"/>
    <property type="match status" value="1"/>
</dbReference>
<evidence type="ECO:0000313" key="5">
    <source>
        <dbReference type="Proteomes" id="UP000694382"/>
    </source>
</evidence>
<keyword evidence="2" id="KW-0812">Transmembrane</keyword>
<sequence>MPLLPLLAWALLPGCGAVTGPGSVRGFLGSSLSVTCRYQPGQEKLPKFWCMPSTGVVFTCDKDIVITSESQPEVLQGRFSIRDSRTHRAFTVTVDDLSKEDAGTFRCGVRTGTFKRDESADVKVIVLPASSTLPSSTYVTTTSSDLIVSVAGHTQTISQEEILQSTSNPSTPQLLNVVEHILTPAIIVVLFLLAVAAGVLVILSRKKKATSMLRPALSGAAIEMDRTCSMSPTQGAGALNYADINHGPGAAESQYSNAEAFHRLETLPVENTEVRQSAQLLEEEREALYARVQKRMPQQEQIYANMPSAPRPSEELYSTVWGK</sequence>
<dbReference type="InterPro" id="IPR003599">
    <property type="entry name" value="Ig_sub"/>
</dbReference>
<dbReference type="InterPro" id="IPR013783">
    <property type="entry name" value="Ig-like_fold"/>
</dbReference>
<dbReference type="GO" id="GO:0004888">
    <property type="term" value="F:transmembrane signaling receptor activity"/>
    <property type="evidence" value="ECO:0007669"/>
    <property type="project" value="TreeGrafter"/>
</dbReference>
<reference evidence="4" key="2">
    <citation type="submission" date="2025-08" db="UniProtKB">
        <authorList>
            <consortium name="Ensembl"/>
        </authorList>
    </citation>
    <scope>IDENTIFICATION</scope>
</reference>
<evidence type="ECO:0000313" key="4">
    <source>
        <dbReference type="Ensembl" id="ENSCPVP00000015205.1"/>
    </source>
</evidence>
<keyword evidence="5" id="KW-1185">Reference proteome</keyword>